<keyword evidence="6 7" id="KW-0742">SOS response</keyword>
<dbReference type="GO" id="GO:0009380">
    <property type="term" value="C:excinuclease repair complex"/>
    <property type="evidence" value="ECO:0007669"/>
    <property type="project" value="InterPro"/>
</dbReference>
<comment type="subcellular location">
    <subcellularLocation>
        <location evidence="7">Cytoplasm</location>
    </subcellularLocation>
</comment>
<keyword evidence="2 7" id="KW-0227">DNA damage</keyword>
<dbReference type="InterPro" id="IPR003583">
    <property type="entry name" value="Hlx-hairpin-Hlx_DNA-bd_motif"/>
</dbReference>
<reference evidence="12 13" key="1">
    <citation type="submission" date="2019-05" db="EMBL/GenBank/DDBJ databases">
        <title>Kocuria coralli sp. nov., a novel actinobacterium isolated from coral reef seawater.</title>
        <authorList>
            <person name="Li J."/>
        </authorList>
    </citation>
    <scope>NUCLEOTIDE SEQUENCE [LARGE SCALE GENOMIC DNA]</scope>
    <source>
        <strain evidence="12 13">SCSIO 13007</strain>
    </source>
</reference>
<dbReference type="InterPro" id="IPR050066">
    <property type="entry name" value="UvrABC_protein_C"/>
</dbReference>
<dbReference type="EMBL" id="SZWF01000003">
    <property type="protein sequence ID" value="KAA9394991.1"/>
    <property type="molecule type" value="Genomic_DNA"/>
</dbReference>
<dbReference type="Gene3D" id="4.10.860.10">
    <property type="entry name" value="UVR domain"/>
    <property type="match status" value="1"/>
</dbReference>
<sequence>MADPSTYRPARGDIPTGPGVYRFRDATGRVIYVGKAKNLRNRLSSYFAPLHSLAPKTRSMVTTAAGVEWVVVGTELESLQLEYTWIKQFQPRFNIAYRDDKSYPYLAVTMGEEVPRALVTRGTRKKGTRYFGPYSQAWAIRETLDAVLRVFPVRSCSPGVYKRAERSGRPCLLGYIGKCSAPCVGQISVEDHRALAEDLCRFMSGHAESFIRDLEEQMRQAAAVQDFETAAARRDDVEALSKAFERNSVVLSDAVDADFFALADDELEAAVQVFHVRGGRIRGQRGWVTEKVEDTDGPHLFEALLQQVYGERTADDVSGAELRAQASREERGSHHRPRSLELDYREDLIPRTVLVSGEVGNAEQLERWLTELRGSKVTISTPQRGEKAHLMETVQENARQALALHKSRRAGDITTRSASLQQLQEALDLPDALMRIECYDISHVQGSNVVASMVVFEDGLPRKAEYRKFAITGEAARDDTASMYDVIHRRFSRHLAQQAEQQAGGGPRTGELAPGELSTDSAARKRFAYPPNLVVVDGGPPQVAAAARALDDLGVTDIAVVGLAKRLEEVWVPDDDFPVILPRASEALYLMQRVRDEAHRFAITFHRSKRGKSMIASVLDDLPGVGPAKQKALLKHFGSAKKLRAARVEEIEQVPGFGPALAAKVVAVLQEQDRDGKDTDGDDAADAGGLTVNMTTGEILD</sequence>
<evidence type="ECO:0000256" key="7">
    <source>
        <dbReference type="HAMAP-Rule" id="MF_00203"/>
    </source>
</evidence>
<dbReference type="SMART" id="SM00465">
    <property type="entry name" value="GIYc"/>
    <property type="match status" value="1"/>
</dbReference>
<dbReference type="AlphaFoldDB" id="A0A5J5L1Z1"/>
<evidence type="ECO:0000256" key="6">
    <source>
        <dbReference type="ARBA" id="ARBA00023236"/>
    </source>
</evidence>
<evidence type="ECO:0000256" key="1">
    <source>
        <dbReference type="ARBA" id="ARBA00022490"/>
    </source>
</evidence>
<dbReference type="InterPro" id="IPR010994">
    <property type="entry name" value="RuvA_2-like"/>
</dbReference>
<evidence type="ECO:0000256" key="8">
    <source>
        <dbReference type="SAM" id="MobiDB-lite"/>
    </source>
</evidence>
<dbReference type="GO" id="GO:0009432">
    <property type="term" value="P:SOS response"/>
    <property type="evidence" value="ECO:0007669"/>
    <property type="project" value="UniProtKB-UniRule"/>
</dbReference>
<evidence type="ECO:0000256" key="5">
    <source>
        <dbReference type="ARBA" id="ARBA00023204"/>
    </source>
</evidence>
<dbReference type="GO" id="GO:0009381">
    <property type="term" value="F:excinuclease ABC activity"/>
    <property type="evidence" value="ECO:0007669"/>
    <property type="project" value="UniProtKB-UniRule"/>
</dbReference>
<dbReference type="GO" id="GO:0003677">
    <property type="term" value="F:DNA binding"/>
    <property type="evidence" value="ECO:0007669"/>
    <property type="project" value="UniProtKB-UniRule"/>
</dbReference>
<evidence type="ECO:0000256" key="3">
    <source>
        <dbReference type="ARBA" id="ARBA00022769"/>
    </source>
</evidence>
<keyword evidence="1 7" id="KW-0963">Cytoplasm</keyword>
<dbReference type="InterPro" id="IPR001162">
    <property type="entry name" value="UvrC_RNase_H_dom"/>
</dbReference>
<evidence type="ECO:0000313" key="13">
    <source>
        <dbReference type="Proteomes" id="UP000325957"/>
    </source>
</evidence>
<dbReference type="InterPro" id="IPR035901">
    <property type="entry name" value="GIY-YIG_endonuc_sf"/>
</dbReference>
<gene>
    <name evidence="7 12" type="primary">uvrC</name>
    <name evidence="12" type="ORF">FCK90_03515</name>
</gene>
<dbReference type="GO" id="GO:0006289">
    <property type="term" value="P:nucleotide-excision repair"/>
    <property type="evidence" value="ECO:0007669"/>
    <property type="project" value="UniProtKB-UniRule"/>
</dbReference>
<comment type="function">
    <text evidence="7">The UvrABC repair system catalyzes the recognition and processing of DNA lesions. UvrC both incises the 5' and 3' sides of the lesion. The N-terminal half is responsible for the 3' incision and the C-terminal half is responsible for the 5' incision.</text>
</comment>
<keyword evidence="5 7" id="KW-0234">DNA repair</keyword>
<evidence type="ECO:0000313" key="12">
    <source>
        <dbReference type="EMBL" id="KAA9394991.1"/>
    </source>
</evidence>
<accession>A0A5J5L1Z1</accession>
<keyword evidence="3 7" id="KW-0228">DNA excision</keyword>
<feature type="domain" description="UVR" evidence="9">
    <location>
        <begin position="208"/>
        <end position="243"/>
    </location>
</feature>
<dbReference type="FunFam" id="3.40.1440.10:FF:000001">
    <property type="entry name" value="UvrABC system protein C"/>
    <property type="match status" value="1"/>
</dbReference>
<dbReference type="Pfam" id="PF14520">
    <property type="entry name" value="HHH_5"/>
    <property type="match status" value="1"/>
</dbReference>
<dbReference type="PANTHER" id="PTHR30562">
    <property type="entry name" value="UVRC/OXIDOREDUCTASE"/>
    <property type="match status" value="1"/>
</dbReference>
<name>A0A5J5L1Z1_9MICC</name>
<dbReference type="InterPro" id="IPR000305">
    <property type="entry name" value="GIY-YIG_endonuc"/>
</dbReference>
<protein>
    <recommendedName>
        <fullName evidence="7">UvrABC system protein C</fullName>
        <shortName evidence="7">Protein UvrC</shortName>
    </recommendedName>
    <alternativeName>
        <fullName evidence="7">Excinuclease ABC subunit C</fullName>
    </alternativeName>
</protein>
<dbReference type="Gene3D" id="1.10.150.20">
    <property type="entry name" value="5' to 3' exonuclease, C-terminal subdomain"/>
    <property type="match status" value="1"/>
</dbReference>
<dbReference type="InterPro" id="IPR047296">
    <property type="entry name" value="GIY-YIG_UvrC_Cho"/>
</dbReference>
<dbReference type="SUPFAM" id="SSF46600">
    <property type="entry name" value="C-terminal UvrC-binding domain of UvrB"/>
    <property type="match status" value="1"/>
</dbReference>
<dbReference type="Gene3D" id="3.30.420.340">
    <property type="entry name" value="UvrC, RNAse H endonuclease domain"/>
    <property type="match status" value="1"/>
</dbReference>
<dbReference type="Pfam" id="PF08459">
    <property type="entry name" value="UvrC_RNaseH_dom"/>
    <property type="match status" value="1"/>
</dbReference>
<keyword evidence="4 7" id="KW-0267">Excision nuclease</keyword>
<evidence type="ECO:0000259" key="11">
    <source>
        <dbReference type="PROSITE" id="PS50165"/>
    </source>
</evidence>
<comment type="caution">
    <text evidence="12">The sequence shown here is derived from an EMBL/GenBank/DDBJ whole genome shotgun (WGS) entry which is preliminary data.</text>
</comment>
<evidence type="ECO:0000256" key="4">
    <source>
        <dbReference type="ARBA" id="ARBA00022881"/>
    </source>
</evidence>
<dbReference type="Proteomes" id="UP000325957">
    <property type="component" value="Unassembled WGS sequence"/>
</dbReference>
<dbReference type="PROSITE" id="PS50151">
    <property type="entry name" value="UVR"/>
    <property type="match status" value="1"/>
</dbReference>
<organism evidence="12 13">
    <name type="scientific">Kocuria coralli</name>
    <dbReference type="NCBI Taxonomy" id="1461025"/>
    <lineage>
        <taxon>Bacteria</taxon>
        <taxon>Bacillati</taxon>
        <taxon>Actinomycetota</taxon>
        <taxon>Actinomycetes</taxon>
        <taxon>Micrococcales</taxon>
        <taxon>Micrococcaceae</taxon>
        <taxon>Kocuria</taxon>
    </lineage>
</organism>
<dbReference type="CDD" id="cd10434">
    <property type="entry name" value="GIY-YIG_UvrC_Cho"/>
    <property type="match status" value="1"/>
</dbReference>
<dbReference type="InterPro" id="IPR001943">
    <property type="entry name" value="UVR_dom"/>
</dbReference>
<evidence type="ECO:0000259" key="9">
    <source>
        <dbReference type="PROSITE" id="PS50151"/>
    </source>
</evidence>
<dbReference type="Pfam" id="PF22920">
    <property type="entry name" value="UvrC_RNaseH"/>
    <property type="match status" value="1"/>
</dbReference>
<comment type="similarity">
    <text evidence="7">Belongs to the UvrC family.</text>
</comment>
<feature type="domain" description="GIY-YIG" evidence="10">
    <location>
        <begin position="16"/>
        <end position="95"/>
    </location>
</feature>
<evidence type="ECO:0000256" key="2">
    <source>
        <dbReference type="ARBA" id="ARBA00022763"/>
    </source>
</evidence>
<dbReference type="Pfam" id="PF02151">
    <property type="entry name" value="UVR"/>
    <property type="match status" value="1"/>
</dbReference>
<dbReference type="Pfam" id="PF01541">
    <property type="entry name" value="GIY-YIG"/>
    <property type="match status" value="1"/>
</dbReference>
<evidence type="ECO:0000259" key="10">
    <source>
        <dbReference type="PROSITE" id="PS50164"/>
    </source>
</evidence>
<proteinExistence type="inferred from homology"/>
<dbReference type="PANTHER" id="PTHR30562:SF1">
    <property type="entry name" value="UVRABC SYSTEM PROTEIN C"/>
    <property type="match status" value="1"/>
</dbReference>
<dbReference type="PROSITE" id="PS50165">
    <property type="entry name" value="UVRC"/>
    <property type="match status" value="1"/>
</dbReference>
<dbReference type="OrthoDB" id="9804933at2"/>
<dbReference type="GO" id="GO:0005737">
    <property type="term" value="C:cytoplasm"/>
    <property type="evidence" value="ECO:0007669"/>
    <property type="project" value="UniProtKB-SubCell"/>
</dbReference>
<dbReference type="SUPFAM" id="SSF47781">
    <property type="entry name" value="RuvA domain 2-like"/>
    <property type="match status" value="1"/>
</dbReference>
<dbReference type="FunFam" id="3.30.420.340:FF:000003">
    <property type="entry name" value="UvrABC system protein C"/>
    <property type="match status" value="1"/>
</dbReference>
<dbReference type="PROSITE" id="PS50164">
    <property type="entry name" value="GIY_YIG"/>
    <property type="match status" value="1"/>
</dbReference>
<dbReference type="InterPro" id="IPR004791">
    <property type="entry name" value="UvrC"/>
</dbReference>
<keyword evidence="13" id="KW-1185">Reference proteome</keyword>
<dbReference type="Gene3D" id="3.40.1440.10">
    <property type="entry name" value="GIY-YIG endonuclease"/>
    <property type="match status" value="1"/>
</dbReference>
<comment type="subunit">
    <text evidence="7">Interacts with UvrB in an incision complex.</text>
</comment>
<feature type="domain" description="UvrC family homology region profile" evidence="11">
    <location>
        <begin position="259"/>
        <end position="550"/>
    </location>
</feature>
<dbReference type="SUPFAM" id="SSF82771">
    <property type="entry name" value="GIY-YIG endonuclease"/>
    <property type="match status" value="1"/>
</dbReference>
<dbReference type="InterPro" id="IPR038476">
    <property type="entry name" value="UvrC_RNase_H_dom_sf"/>
</dbReference>
<dbReference type="InterPro" id="IPR036876">
    <property type="entry name" value="UVR_dom_sf"/>
</dbReference>
<dbReference type="RefSeq" id="WP_158032916.1">
    <property type="nucleotide sequence ID" value="NZ_ML708612.1"/>
</dbReference>
<dbReference type="NCBIfam" id="NF001824">
    <property type="entry name" value="PRK00558.1-5"/>
    <property type="match status" value="1"/>
</dbReference>
<dbReference type="SMART" id="SM00278">
    <property type="entry name" value="HhH1"/>
    <property type="match status" value="2"/>
</dbReference>
<dbReference type="HAMAP" id="MF_00203">
    <property type="entry name" value="UvrC"/>
    <property type="match status" value="1"/>
</dbReference>
<feature type="region of interest" description="Disordered" evidence="8">
    <location>
        <begin position="496"/>
        <end position="517"/>
    </location>
</feature>